<gene>
    <name evidence="2" type="ORF">TEA_006074</name>
</gene>
<proteinExistence type="predicted"/>
<feature type="region of interest" description="Disordered" evidence="1">
    <location>
        <begin position="86"/>
        <end position="121"/>
    </location>
</feature>
<dbReference type="AlphaFoldDB" id="A0A4S4E6Z6"/>
<dbReference type="Proteomes" id="UP000306102">
    <property type="component" value="Unassembled WGS sequence"/>
</dbReference>
<protein>
    <submittedName>
        <fullName evidence="2">Uncharacterized protein</fullName>
    </submittedName>
</protein>
<comment type="caution">
    <text evidence="2">The sequence shown here is derived from an EMBL/GenBank/DDBJ whole genome shotgun (WGS) entry which is preliminary data.</text>
</comment>
<sequence>MATNMEKKICLDVAADICSADSLSFAGLICTQDQHSKPQTGHVLPLPPAKHDPEFAFSHSSTPPPSSPIGSPSKISIADLLFSKDSLPPIPRSSNNSRKSSGNELGINKAAKNPNTVVKKQANNRSFGLKIFKSLGTPCRSCSALEPSRSMKVQALRQQNEKLH</sequence>
<reference evidence="2 3" key="1">
    <citation type="journal article" date="2018" name="Proc. Natl. Acad. Sci. U.S.A.">
        <title>Draft genome sequence of Camellia sinensis var. sinensis provides insights into the evolution of the tea genome and tea quality.</title>
        <authorList>
            <person name="Wei C."/>
            <person name="Yang H."/>
            <person name="Wang S."/>
            <person name="Zhao J."/>
            <person name="Liu C."/>
            <person name="Gao L."/>
            <person name="Xia E."/>
            <person name="Lu Y."/>
            <person name="Tai Y."/>
            <person name="She G."/>
            <person name="Sun J."/>
            <person name="Cao H."/>
            <person name="Tong W."/>
            <person name="Gao Q."/>
            <person name="Li Y."/>
            <person name="Deng W."/>
            <person name="Jiang X."/>
            <person name="Wang W."/>
            <person name="Chen Q."/>
            <person name="Zhang S."/>
            <person name="Li H."/>
            <person name="Wu J."/>
            <person name="Wang P."/>
            <person name="Li P."/>
            <person name="Shi C."/>
            <person name="Zheng F."/>
            <person name="Jian J."/>
            <person name="Huang B."/>
            <person name="Shan D."/>
            <person name="Shi M."/>
            <person name="Fang C."/>
            <person name="Yue Y."/>
            <person name="Li F."/>
            <person name="Li D."/>
            <person name="Wei S."/>
            <person name="Han B."/>
            <person name="Jiang C."/>
            <person name="Yin Y."/>
            <person name="Xia T."/>
            <person name="Zhang Z."/>
            <person name="Bennetzen J.L."/>
            <person name="Zhao S."/>
            <person name="Wan X."/>
        </authorList>
    </citation>
    <scope>NUCLEOTIDE SEQUENCE [LARGE SCALE GENOMIC DNA]</scope>
    <source>
        <strain evidence="3">cv. Shuchazao</strain>
        <tissue evidence="2">Leaf</tissue>
    </source>
</reference>
<keyword evidence="3" id="KW-1185">Reference proteome</keyword>
<evidence type="ECO:0000256" key="1">
    <source>
        <dbReference type="SAM" id="MobiDB-lite"/>
    </source>
</evidence>
<dbReference type="EMBL" id="SDRB02007444">
    <property type="protein sequence ID" value="THG11136.1"/>
    <property type="molecule type" value="Genomic_DNA"/>
</dbReference>
<organism evidence="2 3">
    <name type="scientific">Camellia sinensis var. sinensis</name>
    <name type="common">China tea</name>
    <dbReference type="NCBI Taxonomy" id="542762"/>
    <lineage>
        <taxon>Eukaryota</taxon>
        <taxon>Viridiplantae</taxon>
        <taxon>Streptophyta</taxon>
        <taxon>Embryophyta</taxon>
        <taxon>Tracheophyta</taxon>
        <taxon>Spermatophyta</taxon>
        <taxon>Magnoliopsida</taxon>
        <taxon>eudicotyledons</taxon>
        <taxon>Gunneridae</taxon>
        <taxon>Pentapetalae</taxon>
        <taxon>asterids</taxon>
        <taxon>Ericales</taxon>
        <taxon>Theaceae</taxon>
        <taxon>Camellia</taxon>
    </lineage>
</organism>
<name>A0A4S4E6Z6_CAMSN</name>
<feature type="region of interest" description="Disordered" evidence="1">
    <location>
        <begin position="36"/>
        <end position="73"/>
    </location>
</feature>
<accession>A0A4S4E6Z6</accession>
<evidence type="ECO:0000313" key="3">
    <source>
        <dbReference type="Proteomes" id="UP000306102"/>
    </source>
</evidence>
<evidence type="ECO:0000313" key="2">
    <source>
        <dbReference type="EMBL" id="THG11136.1"/>
    </source>
</evidence>